<gene>
    <name evidence="1" type="ORF">O9A_00595</name>
</gene>
<keyword evidence="2" id="KW-1185">Reference proteome</keyword>
<accession>A0A067W5U1</accession>
<name>A0A067W5U1_9HYPH</name>
<dbReference type="AlphaFoldDB" id="A0A067W5U1"/>
<dbReference type="HOGENOM" id="CLU_3388207_0_0_5"/>
<sequence>MKGRINMTLSKTIATVMRRICERSASTREVYI</sequence>
<protein>
    <submittedName>
        <fullName evidence="1">Uncharacterized protein</fullName>
    </submittedName>
</protein>
<comment type="caution">
    <text evidence="1">The sequence shown here is derived from an EMBL/GenBank/DDBJ whole genome shotgun (WGS) entry which is preliminary data.</text>
</comment>
<organism evidence="1 2">
    <name type="scientific">Bartonella koehlerae C-29</name>
    <dbReference type="NCBI Taxonomy" id="1134510"/>
    <lineage>
        <taxon>Bacteria</taxon>
        <taxon>Pseudomonadati</taxon>
        <taxon>Pseudomonadota</taxon>
        <taxon>Alphaproteobacteria</taxon>
        <taxon>Hyphomicrobiales</taxon>
        <taxon>Bartonellaceae</taxon>
        <taxon>Bartonella</taxon>
    </lineage>
</organism>
<evidence type="ECO:0000313" key="2">
    <source>
        <dbReference type="Proteomes" id="UP000027015"/>
    </source>
</evidence>
<reference evidence="1 2" key="1">
    <citation type="submission" date="2012-04" db="EMBL/GenBank/DDBJ databases">
        <title>The Genome Sequence of Bartonella koehlerae C-29.</title>
        <authorList>
            <consortium name="The Broad Institute Genome Sequencing Platform"/>
            <consortium name="The Broad Institute Genome Sequencing Center for Infectious Disease"/>
            <person name="Feldgarden M."/>
            <person name="Kirby J."/>
            <person name="Kosoy M."/>
            <person name="Birtles R."/>
            <person name="Probert W.S."/>
            <person name="Chiaraviglio L."/>
            <person name="Walker B."/>
            <person name="Young S.K."/>
            <person name="Zeng Q."/>
            <person name="Gargeya S."/>
            <person name="Fitzgerald M."/>
            <person name="Haas B."/>
            <person name="Abouelleil A."/>
            <person name="Alvarado L."/>
            <person name="Arachchi H.M."/>
            <person name="Berlin A.M."/>
            <person name="Chapman S.B."/>
            <person name="Goldberg J."/>
            <person name="Griggs A."/>
            <person name="Gujja S."/>
            <person name="Hansen M."/>
            <person name="Howarth C."/>
            <person name="Imamovic A."/>
            <person name="Larimer J."/>
            <person name="McCowen C."/>
            <person name="Montmayeur A."/>
            <person name="Murphy C."/>
            <person name="Neiman D."/>
            <person name="Pearson M."/>
            <person name="Priest M."/>
            <person name="Roberts A."/>
            <person name="Saif S."/>
            <person name="Shea T."/>
            <person name="Sisk P."/>
            <person name="Sykes S."/>
            <person name="Wortman J."/>
            <person name="Nusbaum C."/>
            <person name="Birren B."/>
        </authorList>
    </citation>
    <scope>NUCLEOTIDE SEQUENCE [LARGE SCALE GENOMIC DNA]</scope>
    <source>
        <strain evidence="1 2">C-29</strain>
    </source>
</reference>
<dbReference type="STRING" id="1134510.O9A_00595"/>
<dbReference type="EMBL" id="AHPL01000007">
    <property type="protein sequence ID" value="KEC55315.1"/>
    <property type="molecule type" value="Genomic_DNA"/>
</dbReference>
<evidence type="ECO:0000313" key="1">
    <source>
        <dbReference type="EMBL" id="KEC55315.1"/>
    </source>
</evidence>
<proteinExistence type="predicted"/>
<dbReference type="Proteomes" id="UP000027015">
    <property type="component" value="Unassembled WGS sequence"/>
</dbReference>